<evidence type="ECO:0000313" key="3">
    <source>
        <dbReference type="Proteomes" id="UP000319663"/>
    </source>
</evidence>
<sequence>MERRKDHFRSQYLYESPQDREADLARHAALSVLLDREALMTRALVGQESLPQTRRRFTTKFMLPDSNLNLGSGSTLSATSAAAVRDDRFTIPITGSLGTVNEKRRRSDSSDVAAAITGNASGSTGASPVQTTTTTATFVSVQRDIVDVHETDDSGWYFHLDDVDVERGQGRKSASVSASASASTTPDRARRRKTSVVSASGSSGSPRFRRR</sequence>
<name>A0A507R444_MONPU</name>
<proteinExistence type="predicted"/>
<reference evidence="2 3" key="1">
    <citation type="submission" date="2019-06" db="EMBL/GenBank/DDBJ databases">
        <title>Wine fermentation using esterase from Monascus purpureus.</title>
        <authorList>
            <person name="Geng C."/>
            <person name="Zhang Y."/>
        </authorList>
    </citation>
    <scope>NUCLEOTIDE SEQUENCE [LARGE SCALE GENOMIC DNA]</scope>
    <source>
        <strain evidence="2">HQ1</strain>
    </source>
</reference>
<dbReference type="STRING" id="5098.A0A507R444"/>
<accession>A0A507R444</accession>
<gene>
    <name evidence="2" type="ORF">MPDQ_000205</name>
</gene>
<evidence type="ECO:0000256" key="1">
    <source>
        <dbReference type="SAM" id="MobiDB-lite"/>
    </source>
</evidence>
<feature type="compositionally biased region" description="Low complexity" evidence="1">
    <location>
        <begin position="195"/>
        <end position="205"/>
    </location>
</feature>
<organism evidence="2 3">
    <name type="scientific">Monascus purpureus</name>
    <name type="common">Red mold</name>
    <name type="synonym">Monascus anka</name>
    <dbReference type="NCBI Taxonomy" id="5098"/>
    <lineage>
        <taxon>Eukaryota</taxon>
        <taxon>Fungi</taxon>
        <taxon>Dikarya</taxon>
        <taxon>Ascomycota</taxon>
        <taxon>Pezizomycotina</taxon>
        <taxon>Eurotiomycetes</taxon>
        <taxon>Eurotiomycetidae</taxon>
        <taxon>Eurotiales</taxon>
        <taxon>Aspergillaceae</taxon>
        <taxon>Monascus</taxon>
    </lineage>
</organism>
<keyword evidence="3" id="KW-1185">Reference proteome</keyword>
<comment type="caution">
    <text evidence="2">The sequence shown here is derived from an EMBL/GenBank/DDBJ whole genome shotgun (WGS) entry which is preliminary data.</text>
</comment>
<evidence type="ECO:0000313" key="2">
    <source>
        <dbReference type="EMBL" id="TQB76382.1"/>
    </source>
</evidence>
<feature type="region of interest" description="Disordered" evidence="1">
    <location>
        <begin position="168"/>
        <end position="211"/>
    </location>
</feature>
<protein>
    <submittedName>
        <fullName evidence="2">Uncharacterized protein</fullName>
    </submittedName>
</protein>
<dbReference type="Proteomes" id="UP000319663">
    <property type="component" value="Unassembled WGS sequence"/>
</dbReference>
<dbReference type="AlphaFoldDB" id="A0A507R444"/>
<feature type="compositionally biased region" description="Low complexity" evidence="1">
    <location>
        <begin position="173"/>
        <end position="183"/>
    </location>
</feature>
<dbReference type="EMBL" id="VIFY01000010">
    <property type="protein sequence ID" value="TQB76382.1"/>
    <property type="molecule type" value="Genomic_DNA"/>
</dbReference>